<protein>
    <submittedName>
        <fullName evidence="1">Uncharacterized protein</fullName>
    </submittedName>
</protein>
<reference evidence="1" key="1">
    <citation type="journal article" date="2014" name="Int. J. Syst. Evol. Microbiol.">
        <title>Complete genome sequence of Corynebacterium casei LMG S-19264T (=DSM 44701T), isolated from a smear-ripened cheese.</title>
        <authorList>
            <consortium name="US DOE Joint Genome Institute (JGI-PGF)"/>
            <person name="Walter F."/>
            <person name="Albersmeier A."/>
            <person name="Kalinowski J."/>
            <person name="Ruckert C."/>
        </authorList>
    </citation>
    <scope>NUCLEOTIDE SEQUENCE</scope>
    <source>
        <strain evidence="1">JCM 12289</strain>
    </source>
</reference>
<evidence type="ECO:0000313" key="1">
    <source>
        <dbReference type="EMBL" id="GAA0448876.1"/>
    </source>
</evidence>
<dbReference type="Proteomes" id="UP001500962">
    <property type="component" value="Unassembled WGS sequence"/>
</dbReference>
<name>A0AAV3SA92_HALDO</name>
<dbReference type="Gene3D" id="3.40.50.1000">
    <property type="entry name" value="HAD superfamily/HAD-like"/>
    <property type="match status" value="1"/>
</dbReference>
<proteinExistence type="predicted"/>
<sequence>MCCENNWHRQFARKEFTEMTDSVRPSAFVGDIERVAVDVEGVLAASHARLCTVHNNRYDTTYTETDIGHWDWVVDEIGFEEFMAITDEAWREEDCGASIEAYGDVAMLANALDRLRERFTVDVVTARTGVDDAIQAWLAERDIEYNTFHSLPHTETKAALGYDAYIDDKPGLADRLAADQCQYLVKQPWNRAAWRHRWTIAVASVVEAVDRLLANTGEL</sequence>
<organism evidence="1 2">
    <name type="scientific">Halococcus dombrowskii</name>
    <dbReference type="NCBI Taxonomy" id="179637"/>
    <lineage>
        <taxon>Archaea</taxon>
        <taxon>Methanobacteriati</taxon>
        <taxon>Methanobacteriota</taxon>
        <taxon>Stenosarchaea group</taxon>
        <taxon>Halobacteria</taxon>
        <taxon>Halobacteriales</taxon>
        <taxon>Halococcaceae</taxon>
        <taxon>Halococcus</taxon>
    </lineage>
</organism>
<evidence type="ECO:0000313" key="2">
    <source>
        <dbReference type="Proteomes" id="UP001500962"/>
    </source>
</evidence>
<reference evidence="1" key="2">
    <citation type="submission" date="2023-12" db="EMBL/GenBank/DDBJ databases">
        <authorList>
            <person name="Sun Q."/>
            <person name="Inoue M."/>
        </authorList>
    </citation>
    <scope>NUCLEOTIDE SEQUENCE</scope>
    <source>
        <strain evidence="1">JCM 12289</strain>
    </source>
</reference>
<dbReference type="AlphaFoldDB" id="A0AAV3SA92"/>
<dbReference type="InterPro" id="IPR023214">
    <property type="entry name" value="HAD_sf"/>
</dbReference>
<dbReference type="EMBL" id="BAAADN010000001">
    <property type="protein sequence ID" value="GAA0448876.1"/>
    <property type="molecule type" value="Genomic_DNA"/>
</dbReference>
<gene>
    <name evidence="1" type="ORF">GCM10008985_00230</name>
</gene>
<accession>A0AAV3SA92</accession>
<comment type="caution">
    <text evidence="1">The sequence shown here is derived from an EMBL/GenBank/DDBJ whole genome shotgun (WGS) entry which is preliminary data.</text>
</comment>